<comment type="catalytic activity">
    <reaction evidence="1">
        <text>S-ubiquitinyl-[E2 ubiquitin-conjugating enzyme]-L-cysteine + [acceptor protein]-L-lysine = [E2 ubiquitin-conjugating enzyme]-L-cysteine + N(6)-ubiquitinyl-[acceptor protein]-L-lysine.</text>
        <dbReference type="EC" id="2.3.2.27"/>
    </reaction>
</comment>
<dbReference type="HOGENOM" id="CLU_006729_0_0_1"/>
<feature type="transmembrane region" description="Helical" evidence="14">
    <location>
        <begin position="1021"/>
        <end position="1037"/>
    </location>
</feature>
<comment type="subcellular location">
    <subcellularLocation>
        <location evidence="2">Membrane</location>
        <topology evidence="2">Multi-pass membrane protein</topology>
    </subcellularLocation>
</comment>
<evidence type="ECO:0000259" key="15">
    <source>
        <dbReference type="PROSITE" id="PS51292"/>
    </source>
</evidence>
<dbReference type="GO" id="GO:0030970">
    <property type="term" value="P:retrograde protein transport, ER to cytosol"/>
    <property type="evidence" value="ECO:0007669"/>
    <property type="project" value="EnsemblFungi"/>
</dbReference>
<feature type="region of interest" description="Disordered" evidence="13">
    <location>
        <begin position="1"/>
        <end position="42"/>
    </location>
</feature>
<feature type="transmembrane region" description="Helical" evidence="14">
    <location>
        <begin position="667"/>
        <end position="688"/>
    </location>
</feature>
<feature type="region of interest" description="Disordered" evidence="13">
    <location>
        <begin position="294"/>
        <end position="364"/>
    </location>
</feature>
<feature type="compositionally biased region" description="Basic residues" evidence="13">
    <location>
        <begin position="312"/>
        <end position="322"/>
    </location>
</feature>
<dbReference type="GeneID" id="11493641"/>
<dbReference type="STRING" id="1071378.G0W3P7"/>
<dbReference type="InterPro" id="IPR013083">
    <property type="entry name" value="Znf_RING/FYVE/PHD"/>
</dbReference>
<dbReference type="PANTHER" id="PTHR13145:SF0">
    <property type="entry name" value="E3 UBIQUITIN-PROTEIN LIGASE MARCHF6"/>
    <property type="match status" value="1"/>
</dbReference>
<feature type="transmembrane region" description="Helical" evidence="14">
    <location>
        <begin position="961"/>
        <end position="979"/>
    </location>
</feature>
<evidence type="ECO:0000256" key="5">
    <source>
        <dbReference type="ARBA" id="ARBA00022679"/>
    </source>
</evidence>
<keyword evidence="11 14" id="KW-1133">Transmembrane helix</keyword>
<dbReference type="RefSeq" id="XP_003667678.1">
    <property type="nucleotide sequence ID" value="XM_003667630.1"/>
</dbReference>
<evidence type="ECO:0000256" key="3">
    <source>
        <dbReference type="ARBA" id="ARBA00004906"/>
    </source>
</evidence>
<organism evidence="16 17">
    <name type="scientific">Naumovozyma dairenensis (strain ATCC 10597 / BCRC 20456 / CBS 421 / NBRC 0211 / NRRL Y-12639)</name>
    <name type="common">Saccharomyces dairenensis</name>
    <dbReference type="NCBI Taxonomy" id="1071378"/>
    <lineage>
        <taxon>Eukaryota</taxon>
        <taxon>Fungi</taxon>
        <taxon>Dikarya</taxon>
        <taxon>Ascomycota</taxon>
        <taxon>Saccharomycotina</taxon>
        <taxon>Saccharomycetes</taxon>
        <taxon>Saccharomycetales</taxon>
        <taxon>Saccharomycetaceae</taxon>
        <taxon>Naumovozyma</taxon>
    </lineage>
</organism>
<feature type="transmembrane region" description="Helical" evidence="14">
    <location>
        <begin position="469"/>
        <end position="489"/>
    </location>
</feature>
<dbReference type="GO" id="GO:0000837">
    <property type="term" value="C:Doa10p ubiquitin ligase complex"/>
    <property type="evidence" value="ECO:0007669"/>
    <property type="project" value="EnsemblFungi"/>
</dbReference>
<evidence type="ECO:0000256" key="11">
    <source>
        <dbReference type="ARBA" id="ARBA00022989"/>
    </source>
</evidence>
<keyword evidence="5" id="KW-0808">Transferase</keyword>
<feature type="transmembrane region" description="Helical" evidence="14">
    <location>
        <begin position="614"/>
        <end position="647"/>
    </location>
</feature>
<feature type="compositionally biased region" description="Basic and acidic residues" evidence="13">
    <location>
        <begin position="297"/>
        <end position="311"/>
    </location>
</feature>
<comment type="pathway">
    <text evidence="3">Protein modification; protein ubiquitination.</text>
</comment>
<proteinExistence type="predicted"/>
<dbReference type="PROSITE" id="PS51292">
    <property type="entry name" value="ZF_RING_CH"/>
    <property type="match status" value="1"/>
</dbReference>
<keyword evidence="10" id="KW-0862">Zinc</keyword>
<feature type="transmembrane region" description="Helical" evidence="14">
    <location>
        <begin position="539"/>
        <end position="556"/>
    </location>
</feature>
<feature type="transmembrane region" description="Helical" evidence="14">
    <location>
        <begin position="216"/>
        <end position="234"/>
    </location>
</feature>
<name>G0W3P7_NAUDC</name>
<feature type="domain" description="RING-CH-type" evidence="15">
    <location>
        <begin position="40"/>
        <end position="109"/>
    </location>
</feature>
<evidence type="ECO:0000256" key="9">
    <source>
        <dbReference type="ARBA" id="ARBA00022786"/>
    </source>
</evidence>
<gene>
    <name evidence="16" type="primary">NDAI0A02770</name>
    <name evidence="16" type="ordered locus">NDAI_0A02770</name>
</gene>
<keyword evidence="17" id="KW-1185">Reference proteome</keyword>
<dbReference type="GO" id="GO:0061630">
    <property type="term" value="F:ubiquitin protein ligase activity"/>
    <property type="evidence" value="ECO:0007669"/>
    <property type="project" value="UniProtKB-EC"/>
</dbReference>
<dbReference type="EC" id="2.3.2.27" evidence="4"/>
<evidence type="ECO:0000256" key="8">
    <source>
        <dbReference type="ARBA" id="ARBA00022771"/>
    </source>
</evidence>
<keyword evidence="8" id="KW-0863">Zinc-finger</keyword>
<protein>
    <recommendedName>
        <fullName evidence="4">RING-type E3 ubiquitin transferase</fullName>
        <ecNumber evidence="4">2.3.2.27</ecNumber>
    </recommendedName>
</protein>
<dbReference type="KEGG" id="ndi:NDAI_0A02770"/>
<evidence type="ECO:0000256" key="1">
    <source>
        <dbReference type="ARBA" id="ARBA00000900"/>
    </source>
</evidence>
<dbReference type="GO" id="GO:0005637">
    <property type="term" value="C:nuclear inner membrane"/>
    <property type="evidence" value="ECO:0007669"/>
    <property type="project" value="EnsemblFungi"/>
</dbReference>
<feature type="compositionally biased region" description="Polar residues" evidence="13">
    <location>
        <begin position="21"/>
        <end position="42"/>
    </location>
</feature>
<dbReference type="OrthoDB" id="1108038at2759"/>
<evidence type="ECO:0000256" key="12">
    <source>
        <dbReference type="ARBA" id="ARBA00023136"/>
    </source>
</evidence>
<feature type="transmembrane region" description="Helical" evidence="14">
    <location>
        <begin position="735"/>
        <end position="756"/>
    </location>
</feature>
<feature type="transmembrane region" description="Helical" evidence="14">
    <location>
        <begin position="501"/>
        <end position="519"/>
    </location>
</feature>
<dbReference type="Proteomes" id="UP000000689">
    <property type="component" value="Chromosome 1"/>
</dbReference>
<evidence type="ECO:0000256" key="4">
    <source>
        <dbReference type="ARBA" id="ARBA00012483"/>
    </source>
</evidence>
<feature type="transmembrane region" description="Helical" evidence="14">
    <location>
        <begin position="1199"/>
        <end position="1220"/>
    </location>
</feature>
<evidence type="ECO:0000256" key="2">
    <source>
        <dbReference type="ARBA" id="ARBA00004141"/>
    </source>
</evidence>
<dbReference type="GO" id="GO:0008270">
    <property type="term" value="F:zinc ion binding"/>
    <property type="evidence" value="ECO:0007669"/>
    <property type="project" value="UniProtKB-KW"/>
</dbReference>
<evidence type="ECO:0000256" key="13">
    <source>
        <dbReference type="SAM" id="MobiDB-lite"/>
    </source>
</evidence>
<dbReference type="InterPro" id="IPR011016">
    <property type="entry name" value="Znf_RING-CH"/>
</dbReference>
<dbReference type="SUPFAM" id="SSF57850">
    <property type="entry name" value="RING/U-box"/>
    <property type="match status" value="1"/>
</dbReference>
<accession>G0W3P7</accession>
<dbReference type="CDD" id="cd16702">
    <property type="entry name" value="RING_CH-C4HC3_MARCH6"/>
    <property type="match status" value="1"/>
</dbReference>
<dbReference type="Gene3D" id="3.30.40.10">
    <property type="entry name" value="Zinc/RING finger domain, C3HC4 (zinc finger)"/>
    <property type="match status" value="1"/>
</dbReference>
<keyword evidence="12 14" id="KW-0472">Membrane</keyword>
<evidence type="ECO:0000256" key="10">
    <source>
        <dbReference type="ARBA" id="ARBA00022833"/>
    </source>
</evidence>
<keyword evidence="7" id="KW-0479">Metal-binding</keyword>
<evidence type="ECO:0000256" key="14">
    <source>
        <dbReference type="SAM" id="Phobius"/>
    </source>
</evidence>
<feature type="transmembrane region" description="Helical" evidence="14">
    <location>
        <begin position="1092"/>
        <end position="1112"/>
    </location>
</feature>
<feature type="transmembrane region" description="Helical" evidence="14">
    <location>
        <begin position="1254"/>
        <end position="1270"/>
    </location>
</feature>
<feature type="transmembrane region" description="Helical" evidence="14">
    <location>
        <begin position="576"/>
        <end position="594"/>
    </location>
</feature>
<evidence type="ECO:0000313" key="16">
    <source>
        <dbReference type="EMBL" id="CCD22435.1"/>
    </source>
</evidence>
<dbReference type="EMBL" id="HE580267">
    <property type="protein sequence ID" value="CCD22435.1"/>
    <property type="molecule type" value="Genomic_DNA"/>
</dbReference>
<evidence type="ECO:0000256" key="6">
    <source>
        <dbReference type="ARBA" id="ARBA00022692"/>
    </source>
</evidence>
<sequence>MDPATDPSLPSMDDPHLESKSPLTPTTGERSASTPPGKQETISSDATCRVCRGEATDDNPLFHPCKCKGSIKYIHESCLLEWIASKNLDISKPGTKVNCDICHYPIHFKTTYVEDMPDRIPLTVLIKKSILSLLGKLRVILTLSLTVILLGFGIPIAWNVFGKLYTFALDGGELPIKNEFWKSVLFGYNEITDPSILQNLSLADILTQLSSNVSSSVIQISLIIILHIALYFQYDMIVREDVFNKMVFHKIGPKLSTDDIKERLRARFPMIDEQMLNHLAEAMRARELGANQPANAADDHQNRPNVEDAHQRQNHNIRRPQHNHMAVLEGSDEDEYNDPDFVPHDHTDESDNISLNPDENEDELVQDEELHDMWNDNEQHHEPQQHQQVRPENMDDHMENPFEGLMNRRAQNQFDRLIDEQRQQQQANNNVQGVDPIHIDVQEQEADPLQQEQQGAPLILNIRLRLFDVFLYFTIGITFAISYLLISYFIPTAIGYGLLKLYFGIVKIIIRGLVQLYYLTKINKAYETVSLKLPFLNQITAWIGTEIINGYILYYYNGYQKNAMKTSFCMRALPTATTYFTAIAIICIASEWICKGYSRTHGMPGKFKRLAFQLLFAFKCTFKVFTLFFIELAGFPILAGVMIDLSLFTPVLKSYKNFLCIPELTEFWPPSAFFIYWTIGTLYMYWFAKYIGMIRQDIIRPGVLFFIRSPEDPNIRILHDSLIHPMNIQLSRLSLSMFIYAVFIIAGFGFHTRFFFPLVLRSKVLQIGEQNEKLEFNTIFFMLNTFYLAKKVLESNKNVKRLVKEYWTSIFNISSKKLRLSSFILGKDIPTERGHILYRNMFYKFLANNKAKWSNPELYSDPKTTLQAKQLFQENKSVHAYFIPDGVLLRVPSSDIVSRNYVQTMFVPVTKDDQLLKPVDLERIKERNRRNAGEFGYLDQQNTEFDEYFICYVPPNFRPRYIILIILMWLFASVLMLSLAFVSQMASNIVLAAIVLPIARLMNENYYQTMSNILARRLKRASFHGIAIGAVALTYFYDRYKIYQASIHGRNEHVVNENEHAHPEEEVHPQVEDFDLNNEAQDIVGVIVESTFFKMILGFLLSIVSTSLAYFDILINVEYGLRLSCSYIFLTVPTLISLKEYIPYDFEKFYYLYQVASFPYIFKTLFSSIKIFHEHGNVDTLTFLKIYVTKLYEDTLKNMLVRTIPLLILLLIFSVLDIILNPGLYSGYNEVTSFLLEVRLSSTPTDIPWTLTQHLYYCTLSIFVIGYIIWETKSLYQKWSKFIVQNVKDEVYAKGRSLENLPDEITEDSSDLLQD</sequence>
<keyword evidence="6 14" id="KW-0812">Transmembrane</keyword>
<dbReference type="eggNOG" id="KOG1609">
    <property type="taxonomic scope" value="Eukaryota"/>
</dbReference>
<reference evidence="16 17" key="1">
    <citation type="journal article" date="2011" name="Proc. Natl. Acad. Sci. U.S.A.">
        <title>Evolutionary erosion of yeast sex chromosomes by mating-type switching accidents.</title>
        <authorList>
            <person name="Gordon J.L."/>
            <person name="Armisen D."/>
            <person name="Proux-Wera E."/>
            <person name="Oheigeartaigh S.S."/>
            <person name="Byrne K.P."/>
            <person name="Wolfe K.H."/>
        </authorList>
    </citation>
    <scope>NUCLEOTIDE SEQUENCE [LARGE SCALE GENOMIC DNA]</scope>
    <source>
        <strain evidence="17">ATCC 10597 / BCRC 20456 / CBS 421 / NBRC 0211 / NRRL Y-12639</strain>
    </source>
</reference>
<dbReference type="SMART" id="SM00744">
    <property type="entry name" value="RINGv"/>
    <property type="match status" value="1"/>
</dbReference>
<evidence type="ECO:0000256" key="7">
    <source>
        <dbReference type="ARBA" id="ARBA00022723"/>
    </source>
</evidence>
<keyword evidence="9" id="KW-0833">Ubl conjugation pathway</keyword>
<dbReference type="PANTHER" id="PTHR13145">
    <property type="entry name" value="SSM4 PROTEIN"/>
    <property type="match status" value="1"/>
</dbReference>
<dbReference type="Pfam" id="PF12906">
    <property type="entry name" value="RINGv"/>
    <property type="match status" value="1"/>
</dbReference>
<feature type="transmembrane region" description="Helical" evidence="14">
    <location>
        <begin position="137"/>
        <end position="158"/>
    </location>
</feature>
<evidence type="ECO:0000313" key="17">
    <source>
        <dbReference type="Proteomes" id="UP000000689"/>
    </source>
</evidence>
<dbReference type="OMA" id="ALYFQYD"/>